<organism evidence="1 3">
    <name type="scientific">Quercus suber</name>
    <name type="common">Cork oak</name>
    <dbReference type="NCBI Taxonomy" id="58331"/>
    <lineage>
        <taxon>Eukaryota</taxon>
        <taxon>Viridiplantae</taxon>
        <taxon>Streptophyta</taxon>
        <taxon>Embryophyta</taxon>
        <taxon>Tracheophyta</taxon>
        <taxon>Spermatophyta</taxon>
        <taxon>Magnoliopsida</taxon>
        <taxon>eudicotyledons</taxon>
        <taxon>Gunneridae</taxon>
        <taxon>Pentapetalae</taxon>
        <taxon>rosids</taxon>
        <taxon>fabids</taxon>
        <taxon>Fagales</taxon>
        <taxon>Fagaceae</taxon>
        <taxon>Quercus</taxon>
    </lineage>
</organism>
<dbReference type="SUPFAM" id="SSF53335">
    <property type="entry name" value="S-adenosyl-L-methionine-dependent methyltransferases"/>
    <property type="match status" value="1"/>
</dbReference>
<name>A0AAW0M768_QUESU</name>
<dbReference type="InterPro" id="IPR029063">
    <property type="entry name" value="SAM-dependent_MTases_sf"/>
</dbReference>
<evidence type="ECO:0000313" key="3">
    <source>
        <dbReference type="Proteomes" id="UP000237347"/>
    </source>
</evidence>
<reference evidence="1 3" key="2">
    <citation type="journal article" date="2018" name="Sci. Data">
        <title>The draft genome sequence of cork oak.</title>
        <authorList>
            <person name="Ramos A.M."/>
            <person name="Usie A."/>
            <person name="Barbosa P."/>
            <person name="Barros P.M."/>
            <person name="Capote T."/>
            <person name="Chaves I."/>
            <person name="Simoes F."/>
            <person name="Abreu I."/>
            <person name="Carrasquinho I."/>
            <person name="Faro C."/>
            <person name="Guimaraes J.B."/>
            <person name="Mendonca D."/>
            <person name="Nobrega F."/>
            <person name="Rodrigues L."/>
            <person name="Saibo N.J.M."/>
            <person name="Varela M.C."/>
            <person name="Egas C."/>
            <person name="Matos J."/>
            <person name="Miguel C.M."/>
            <person name="Oliveira M.M."/>
            <person name="Ricardo C.P."/>
            <person name="Goncalves S."/>
        </authorList>
    </citation>
    <scope>NUCLEOTIDE SEQUENCE [LARGE SCALE GENOMIC DNA]</scope>
    <source>
        <strain evidence="3">cv. HL8</strain>
        <strain evidence="1">HL8</strain>
    </source>
</reference>
<dbReference type="InterPro" id="IPR005299">
    <property type="entry name" value="MeTrfase_7"/>
</dbReference>
<gene>
    <name evidence="1" type="primary">SAMT_15</name>
    <name evidence="2" type="synonym">SAMT_14</name>
    <name evidence="2" type="ORF">CFP56_002179</name>
    <name evidence="1" type="ORF">CFP56_002181</name>
</gene>
<dbReference type="Pfam" id="PF03492">
    <property type="entry name" value="Methyltransf_7"/>
    <property type="match status" value="1"/>
</dbReference>
<reference evidence="1" key="1">
    <citation type="submission" date="2017-12" db="EMBL/GenBank/DDBJ databases">
        <authorList>
            <person name="Barbosa P."/>
            <person name="Usie A."/>
            <person name="Ramos A.M."/>
        </authorList>
    </citation>
    <scope>NUCLEOTIDE SEQUENCE</scope>
    <source>
        <strain evidence="1">HL8</strain>
        <tissue evidence="1">Leaves</tissue>
    </source>
</reference>
<dbReference type="EMBL" id="PKMF04000010">
    <property type="protein sequence ID" value="KAK7859832.1"/>
    <property type="molecule type" value="Genomic_DNA"/>
</dbReference>
<dbReference type="PANTHER" id="PTHR31009">
    <property type="entry name" value="S-ADENOSYL-L-METHIONINE:CARBOXYL METHYLTRANSFERASE FAMILY PROTEIN"/>
    <property type="match status" value="1"/>
</dbReference>
<evidence type="ECO:0000313" key="1">
    <source>
        <dbReference type="EMBL" id="KAK7859832.1"/>
    </source>
</evidence>
<keyword evidence="3" id="KW-1185">Reference proteome</keyword>
<proteinExistence type="predicted"/>
<evidence type="ECO:0000313" key="2">
    <source>
        <dbReference type="EMBL" id="KAK7859885.1"/>
    </source>
</evidence>
<dbReference type="AlphaFoldDB" id="A0AAW0M768"/>
<dbReference type="Gene3D" id="3.40.50.150">
    <property type="entry name" value="Vaccinia Virus protein VP39"/>
    <property type="match status" value="1"/>
</dbReference>
<accession>A0AAW0M768</accession>
<protein>
    <submittedName>
        <fullName evidence="1">Salicylate carboxymethyltransferase</fullName>
    </submittedName>
</protein>
<dbReference type="EMBL" id="PKMF04000010">
    <property type="protein sequence ID" value="KAK7859885.1"/>
    <property type="molecule type" value="Genomic_DNA"/>
</dbReference>
<sequence>MDKLFEDQICVSCVFKTLVKTFQKGWINKGNIYLASTSPPSVLRAYYEQFQRDFSMCLNCRAEELMAGGGMVLTFLGRRSEDPSSKECCYI</sequence>
<dbReference type="Proteomes" id="UP000237347">
    <property type="component" value="Unassembled WGS sequence"/>
</dbReference>
<reference evidence="1" key="3">
    <citation type="submission" date="2023-07" db="EMBL/GenBank/DDBJ databases">
        <title>An improved reference 1 genome and first organelle genomes of Quercus suber.</title>
        <authorList>
            <consortium name="Genosuber Consortium"/>
            <person name="Usie A."/>
            <person name="Serra O."/>
            <person name="Barros P."/>
        </authorList>
    </citation>
    <scope>NUCLEOTIDE SEQUENCE</scope>
    <source>
        <strain evidence="1">HL8</strain>
        <tissue evidence="1">Leaves</tissue>
    </source>
</reference>
<comment type="caution">
    <text evidence="1">The sequence shown here is derived from an EMBL/GenBank/DDBJ whole genome shotgun (WGS) entry which is preliminary data.</text>
</comment>
<dbReference type="GO" id="GO:0008168">
    <property type="term" value="F:methyltransferase activity"/>
    <property type="evidence" value="ECO:0007669"/>
    <property type="project" value="InterPro"/>
</dbReference>